<dbReference type="NCBIfam" id="TIGR00033">
    <property type="entry name" value="aroC"/>
    <property type="match status" value="1"/>
</dbReference>
<keyword evidence="7 11" id="KW-0274">FAD</keyword>
<keyword evidence="13" id="KW-1185">Reference proteome</keyword>
<dbReference type="HAMAP" id="MF_00300">
    <property type="entry name" value="Chorismate_synth"/>
    <property type="match status" value="1"/>
</dbReference>
<dbReference type="GO" id="GO:0009073">
    <property type="term" value="P:aromatic amino acid family biosynthetic process"/>
    <property type="evidence" value="ECO:0007669"/>
    <property type="project" value="UniProtKB-KW"/>
</dbReference>
<comment type="subunit">
    <text evidence="11">Homotetramer.</text>
</comment>
<evidence type="ECO:0000256" key="1">
    <source>
        <dbReference type="ARBA" id="ARBA00005044"/>
    </source>
</evidence>
<dbReference type="STRING" id="604330.SAMN04489857_0988"/>
<name>A0A1G6L318_9ACTN</name>
<proteinExistence type="inferred from homology"/>
<dbReference type="PANTHER" id="PTHR21085">
    <property type="entry name" value="CHORISMATE SYNTHASE"/>
    <property type="match status" value="1"/>
</dbReference>
<dbReference type="GO" id="GO:0005829">
    <property type="term" value="C:cytosol"/>
    <property type="evidence" value="ECO:0007669"/>
    <property type="project" value="TreeGrafter"/>
</dbReference>
<dbReference type="AlphaFoldDB" id="A0A1G6L318"/>
<organism evidence="12 13">
    <name type="scientific">Parafannyhessea umbonata</name>
    <dbReference type="NCBI Taxonomy" id="604330"/>
    <lineage>
        <taxon>Bacteria</taxon>
        <taxon>Bacillati</taxon>
        <taxon>Actinomycetota</taxon>
        <taxon>Coriobacteriia</taxon>
        <taxon>Coriobacteriales</taxon>
        <taxon>Atopobiaceae</taxon>
        <taxon>Parafannyhessea</taxon>
    </lineage>
</organism>
<dbReference type="Gene3D" id="3.60.150.10">
    <property type="entry name" value="Chorismate synthase AroC"/>
    <property type="match status" value="1"/>
</dbReference>
<dbReference type="EC" id="4.2.3.5" evidence="3 11"/>
<dbReference type="GO" id="GO:0004107">
    <property type="term" value="F:chorismate synthase activity"/>
    <property type="evidence" value="ECO:0007669"/>
    <property type="project" value="UniProtKB-UniRule"/>
</dbReference>
<evidence type="ECO:0000256" key="6">
    <source>
        <dbReference type="ARBA" id="ARBA00022643"/>
    </source>
</evidence>
<comment type="similarity">
    <text evidence="2 11">Belongs to the chorismate synthase family.</text>
</comment>
<dbReference type="SUPFAM" id="SSF103263">
    <property type="entry name" value="Chorismate synthase, AroC"/>
    <property type="match status" value="1"/>
</dbReference>
<keyword evidence="10 11" id="KW-0456">Lyase</keyword>
<dbReference type="GO" id="GO:0009423">
    <property type="term" value="P:chorismate biosynthetic process"/>
    <property type="evidence" value="ECO:0007669"/>
    <property type="project" value="UniProtKB-UniRule"/>
</dbReference>
<evidence type="ECO:0000256" key="9">
    <source>
        <dbReference type="ARBA" id="ARBA00023141"/>
    </source>
</evidence>
<feature type="binding site" evidence="11">
    <location>
        <position position="298"/>
    </location>
    <ligand>
        <name>FMN</name>
        <dbReference type="ChEBI" id="CHEBI:58210"/>
    </ligand>
</feature>
<gene>
    <name evidence="11" type="primary">aroC</name>
    <name evidence="12" type="ORF">SAMN04487824_11160</name>
</gene>
<keyword evidence="8 11" id="KW-0521">NADP</keyword>
<feature type="binding site" evidence="11">
    <location>
        <begin position="126"/>
        <end position="128"/>
    </location>
    <ligand>
        <name>FMN</name>
        <dbReference type="ChEBI" id="CHEBI:58210"/>
    </ligand>
</feature>
<dbReference type="GO" id="GO:0008652">
    <property type="term" value="P:amino acid biosynthetic process"/>
    <property type="evidence" value="ECO:0007669"/>
    <property type="project" value="UniProtKB-KW"/>
</dbReference>
<dbReference type="UniPathway" id="UPA00053">
    <property type="reaction ID" value="UER00090"/>
</dbReference>
<dbReference type="InterPro" id="IPR035904">
    <property type="entry name" value="Chorismate_synth_AroC_sf"/>
</dbReference>
<evidence type="ECO:0000313" key="13">
    <source>
        <dbReference type="Proteomes" id="UP000198528"/>
    </source>
</evidence>
<evidence type="ECO:0000256" key="3">
    <source>
        <dbReference type="ARBA" id="ARBA00013036"/>
    </source>
</evidence>
<reference evidence="13" key="1">
    <citation type="submission" date="2016-10" db="EMBL/GenBank/DDBJ databases">
        <authorList>
            <person name="Varghese N."/>
            <person name="Submissions S."/>
        </authorList>
    </citation>
    <scope>NUCLEOTIDE SEQUENCE [LARGE SCALE GENOMIC DNA]</scope>
    <source>
        <strain evidence="13">DSM 22619</strain>
    </source>
</reference>
<dbReference type="PANTHER" id="PTHR21085:SF0">
    <property type="entry name" value="CHORISMATE SYNTHASE"/>
    <property type="match status" value="1"/>
</dbReference>
<dbReference type="CDD" id="cd07304">
    <property type="entry name" value="Chorismate_synthase"/>
    <property type="match status" value="1"/>
</dbReference>
<evidence type="ECO:0000313" key="12">
    <source>
        <dbReference type="EMBL" id="SDC37594.1"/>
    </source>
</evidence>
<dbReference type="PIRSF" id="PIRSF001456">
    <property type="entry name" value="Chorismate_synth"/>
    <property type="match status" value="1"/>
</dbReference>
<dbReference type="Pfam" id="PF01264">
    <property type="entry name" value="Chorismate_synt"/>
    <property type="match status" value="1"/>
</dbReference>
<comment type="cofactor">
    <cofactor evidence="11">
        <name>FMNH2</name>
        <dbReference type="ChEBI" id="CHEBI:57618"/>
    </cofactor>
    <text evidence="11">Reduced FMN (FMNH(2)).</text>
</comment>
<evidence type="ECO:0000256" key="10">
    <source>
        <dbReference type="ARBA" id="ARBA00023239"/>
    </source>
</evidence>
<feature type="binding site" evidence="11">
    <location>
        <position position="47"/>
    </location>
    <ligand>
        <name>NADP(+)</name>
        <dbReference type="ChEBI" id="CHEBI:58349"/>
    </ligand>
</feature>
<dbReference type="GO" id="GO:0010181">
    <property type="term" value="F:FMN binding"/>
    <property type="evidence" value="ECO:0007669"/>
    <property type="project" value="TreeGrafter"/>
</dbReference>
<protein>
    <recommendedName>
        <fullName evidence="3 11">Chorismate synthase</fullName>
        <shortName evidence="11">CS</shortName>
        <ecNumber evidence="3 11">4.2.3.5</ecNumber>
    </recommendedName>
    <alternativeName>
        <fullName evidence="11">5-enolpyruvylshikimate-3-phosphate phospholyase</fullName>
    </alternativeName>
</protein>
<keyword evidence="9 11" id="KW-0057">Aromatic amino acid biosynthesis</keyword>
<evidence type="ECO:0000256" key="8">
    <source>
        <dbReference type="ARBA" id="ARBA00022857"/>
    </source>
</evidence>
<evidence type="ECO:0000256" key="2">
    <source>
        <dbReference type="ARBA" id="ARBA00008014"/>
    </source>
</evidence>
<dbReference type="EMBL" id="FMZL01000011">
    <property type="protein sequence ID" value="SDC37594.1"/>
    <property type="molecule type" value="Genomic_DNA"/>
</dbReference>
<evidence type="ECO:0000256" key="5">
    <source>
        <dbReference type="ARBA" id="ARBA00022630"/>
    </source>
</evidence>
<keyword evidence="4 11" id="KW-0028">Amino-acid biosynthesis</keyword>
<evidence type="ECO:0000256" key="4">
    <source>
        <dbReference type="ARBA" id="ARBA00022605"/>
    </source>
</evidence>
<accession>A0A1G6L318</accession>
<comment type="function">
    <text evidence="11">Catalyzes the anti-1,4-elimination of the C-3 phosphate and the C-6 proR hydrogen from 5-enolpyruvylshikimate-3-phosphate (EPSP) to yield chorismate, which is the branch point compound that serves as the starting substrate for the three terminal pathways of aromatic amino acid biosynthesis. This reaction introduces a second double bond into the aromatic ring system.</text>
</comment>
<comment type="pathway">
    <text evidence="1 11">Metabolic intermediate biosynthesis; chorismate biosynthesis; chorismate from D-erythrose 4-phosphate and phosphoenolpyruvate: step 7/7.</text>
</comment>
<feature type="binding site" evidence="11">
    <location>
        <begin position="313"/>
        <end position="317"/>
    </location>
    <ligand>
        <name>FMN</name>
        <dbReference type="ChEBI" id="CHEBI:58210"/>
    </ligand>
</feature>
<dbReference type="Proteomes" id="UP000198528">
    <property type="component" value="Unassembled WGS sequence"/>
</dbReference>
<keyword evidence="5 11" id="KW-0285">Flavoprotein</keyword>
<dbReference type="PROSITE" id="PS00789">
    <property type="entry name" value="CHORISMATE_SYNTHASE_3"/>
    <property type="match status" value="1"/>
</dbReference>
<evidence type="ECO:0000256" key="7">
    <source>
        <dbReference type="ARBA" id="ARBA00022827"/>
    </source>
</evidence>
<dbReference type="InterPro" id="IPR000453">
    <property type="entry name" value="Chorismate_synth"/>
</dbReference>
<feature type="binding site" evidence="11">
    <location>
        <position position="340"/>
    </location>
    <ligand>
        <name>FMN</name>
        <dbReference type="ChEBI" id="CHEBI:58210"/>
    </ligand>
</feature>
<dbReference type="InterPro" id="IPR020541">
    <property type="entry name" value="Chorismate_synthase_CS"/>
</dbReference>
<dbReference type="RefSeq" id="WP_090846557.1">
    <property type="nucleotide sequence ID" value="NZ_FMZL01000011.1"/>
</dbReference>
<sequence>MPSTFGNALRVTVFGQSHSQAVGCVVEGLPSGHVVDTEALGRFMARRAPGQGPWTTPRKEADLPRIVSGLNPGGATCGAPLAVVIENTNTRSRDYDNLMAVPRPGHADYTAWAKWHGNQDVPGGGHFSGRLTAPLCAAGGIALQILAGHGVRVGAHLLSVADVRDEPLCALDNAPASRARLESQLDALADGRTFPTIDAAAGKAMLAAIDDARRELDSVGGVVECVATGMPAGVGSPMFDGIENLIARAAFGVPAVKGVEFGRGFEAARLRGSEDNDPYRMVDGAVTPVTNNAGGALGGITTGAPVLFRMALKPTSSISRPQESVDLTSGSDATLEVHGRHDPCVATRAVPVAEAICALALLDALLSFPPEPQA</sequence>
<comment type="catalytic activity">
    <reaction evidence="11">
        <text>5-O-(1-carboxyvinyl)-3-phosphoshikimate = chorismate + phosphate</text>
        <dbReference type="Rhea" id="RHEA:21020"/>
        <dbReference type="ChEBI" id="CHEBI:29748"/>
        <dbReference type="ChEBI" id="CHEBI:43474"/>
        <dbReference type="ChEBI" id="CHEBI:57701"/>
        <dbReference type="EC" id="4.2.3.5"/>
    </reaction>
</comment>
<evidence type="ECO:0000256" key="11">
    <source>
        <dbReference type="HAMAP-Rule" id="MF_00300"/>
    </source>
</evidence>
<dbReference type="NCBIfam" id="NF003793">
    <property type="entry name" value="PRK05382.1"/>
    <property type="match status" value="1"/>
</dbReference>
<comment type="caution">
    <text evidence="11">Lacks conserved residue(s) required for the propagation of feature annotation.</text>
</comment>
<keyword evidence="6 11" id="KW-0288">FMN</keyword>